<gene>
    <name evidence="2" type="ORF">ENT66_02370</name>
</gene>
<protein>
    <submittedName>
        <fullName evidence="2">FkbM family methyltransferase</fullName>
    </submittedName>
</protein>
<dbReference type="EMBL" id="DSZN01000044">
    <property type="protein sequence ID" value="HGQ85237.1"/>
    <property type="molecule type" value="Genomic_DNA"/>
</dbReference>
<comment type="caution">
    <text evidence="2">The sequence shown here is derived from an EMBL/GenBank/DDBJ whole genome shotgun (WGS) entry which is preliminary data.</text>
</comment>
<dbReference type="GO" id="GO:0008168">
    <property type="term" value="F:methyltransferase activity"/>
    <property type="evidence" value="ECO:0007669"/>
    <property type="project" value="UniProtKB-KW"/>
</dbReference>
<dbReference type="Pfam" id="PF05050">
    <property type="entry name" value="Methyltransf_21"/>
    <property type="match status" value="1"/>
</dbReference>
<accession>A0A7C4NSV2</accession>
<evidence type="ECO:0000259" key="1">
    <source>
        <dbReference type="Pfam" id="PF05050"/>
    </source>
</evidence>
<name>A0A7C4NSV2_9BACT</name>
<dbReference type="GO" id="GO:0032259">
    <property type="term" value="P:methylation"/>
    <property type="evidence" value="ECO:0007669"/>
    <property type="project" value="UniProtKB-KW"/>
</dbReference>
<sequence length="178" mass="20836">MISLIKKGLKLILPKEVYKNLADFKNTYISKYSLKSYSQEGGKKEDLLTFYIFNEPALNTFNENLAKQRDGVSGYFIIQKIPVKVYPLAKILEEYLPKGQEIDFMNIDVEGKDLEVLKSNDWNKFRPKVILVEILSSSLEEVFDNSTYTFLNENNYSLFAKTFNTCFFIENKFLEFLR</sequence>
<organism evidence="2">
    <name type="scientific">Thermodesulfobacterium geofontis</name>
    <dbReference type="NCBI Taxonomy" id="1295609"/>
    <lineage>
        <taxon>Bacteria</taxon>
        <taxon>Pseudomonadati</taxon>
        <taxon>Thermodesulfobacteriota</taxon>
        <taxon>Thermodesulfobacteria</taxon>
        <taxon>Thermodesulfobacteriales</taxon>
        <taxon>Thermodesulfobacteriaceae</taxon>
        <taxon>Thermodesulfobacterium</taxon>
    </lineage>
</organism>
<dbReference type="AlphaFoldDB" id="A0A7C4NSV2"/>
<feature type="domain" description="Methyltransferase FkbM" evidence="1">
    <location>
        <begin position="42"/>
        <end position="157"/>
    </location>
</feature>
<dbReference type="Gene3D" id="3.40.50.150">
    <property type="entry name" value="Vaccinia Virus protein VP39"/>
    <property type="match status" value="1"/>
</dbReference>
<keyword evidence="2" id="KW-0489">Methyltransferase</keyword>
<dbReference type="InterPro" id="IPR029063">
    <property type="entry name" value="SAM-dependent_MTases_sf"/>
</dbReference>
<proteinExistence type="predicted"/>
<keyword evidence="2" id="KW-0808">Transferase</keyword>
<reference evidence="2" key="1">
    <citation type="journal article" date="2020" name="mSystems">
        <title>Genome- and Community-Level Interaction Insights into Carbon Utilization and Element Cycling Functions of Hydrothermarchaeota in Hydrothermal Sediment.</title>
        <authorList>
            <person name="Zhou Z."/>
            <person name="Liu Y."/>
            <person name="Xu W."/>
            <person name="Pan J."/>
            <person name="Luo Z.H."/>
            <person name="Li M."/>
        </authorList>
    </citation>
    <scope>NUCLEOTIDE SEQUENCE [LARGE SCALE GENOMIC DNA]</scope>
    <source>
        <strain evidence="2">SpSt-6</strain>
    </source>
</reference>
<evidence type="ECO:0000313" key="2">
    <source>
        <dbReference type="EMBL" id="HGQ85237.1"/>
    </source>
</evidence>
<dbReference type="InterPro" id="IPR006342">
    <property type="entry name" value="FkbM_mtfrase"/>
</dbReference>
<dbReference type="SUPFAM" id="SSF53335">
    <property type="entry name" value="S-adenosyl-L-methionine-dependent methyltransferases"/>
    <property type="match status" value="1"/>
</dbReference>